<dbReference type="EC" id="3.5.1.28" evidence="2"/>
<dbReference type="InterPro" id="IPR002508">
    <property type="entry name" value="MurNAc-LAA_cat"/>
</dbReference>
<dbReference type="Gene3D" id="3.40.630.40">
    <property type="entry name" value="Zn-dependent exopeptidases"/>
    <property type="match status" value="1"/>
</dbReference>
<protein>
    <recommendedName>
        <fullName evidence="2">N-acetylmuramoyl-L-alanine amidase</fullName>
        <ecNumber evidence="2">3.5.1.28</ecNumber>
    </recommendedName>
</protein>
<dbReference type="GO" id="GO:0009253">
    <property type="term" value="P:peptidoglycan catabolic process"/>
    <property type="evidence" value="ECO:0007669"/>
    <property type="project" value="InterPro"/>
</dbReference>
<dbReference type="CDD" id="cd02696">
    <property type="entry name" value="MurNAc-LAA"/>
    <property type="match status" value="1"/>
</dbReference>
<dbReference type="EMBL" id="CP059488">
    <property type="protein sequence ID" value="QQD73516.1"/>
    <property type="molecule type" value="Genomic_DNA"/>
</dbReference>
<reference evidence="5 6" key="1">
    <citation type="submission" date="2020-07" db="EMBL/GenBank/DDBJ databases">
        <title>Complete genome sequence analysis of Acidithiobacillus ferrivorans XJFY6S-08 reveals extreme environmental adaptation to alpine acid mine drainage.</title>
        <authorList>
            <person name="Yan L."/>
            <person name="Ni Y."/>
        </authorList>
    </citation>
    <scope>NUCLEOTIDE SEQUENCE [LARGE SCALE GENOMIC DNA]</scope>
    <source>
        <strain evidence="5 6">XJFY6S-08</strain>
    </source>
</reference>
<dbReference type="GO" id="GO:0008745">
    <property type="term" value="F:N-acetylmuramoyl-L-alanine amidase activity"/>
    <property type="evidence" value="ECO:0007669"/>
    <property type="project" value="UniProtKB-EC"/>
</dbReference>
<evidence type="ECO:0000256" key="1">
    <source>
        <dbReference type="ARBA" id="ARBA00001561"/>
    </source>
</evidence>
<dbReference type="Gene3D" id="3.10.350.10">
    <property type="entry name" value="LysM domain"/>
    <property type="match status" value="1"/>
</dbReference>
<evidence type="ECO:0000313" key="6">
    <source>
        <dbReference type="Proteomes" id="UP000595420"/>
    </source>
</evidence>
<dbReference type="SMART" id="SM00646">
    <property type="entry name" value="Ami_3"/>
    <property type="match status" value="1"/>
</dbReference>
<proteinExistence type="predicted"/>
<dbReference type="InterPro" id="IPR036779">
    <property type="entry name" value="LysM_dom_sf"/>
</dbReference>
<organism evidence="5 6">
    <name type="scientific">Acidithiobacillus ferrivorans</name>
    <dbReference type="NCBI Taxonomy" id="160808"/>
    <lineage>
        <taxon>Bacteria</taxon>
        <taxon>Pseudomonadati</taxon>
        <taxon>Pseudomonadota</taxon>
        <taxon>Acidithiobacillia</taxon>
        <taxon>Acidithiobacillales</taxon>
        <taxon>Acidithiobacillaceae</taxon>
        <taxon>Acidithiobacillus</taxon>
    </lineage>
</organism>
<gene>
    <name evidence="5" type="ORF">H2515_04350</name>
</gene>
<dbReference type="GO" id="GO:0030288">
    <property type="term" value="C:outer membrane-bounded periplasmic space"/>
    <property type="evidence" value="ECO:0007669"/>
    <property type="project" value="TreeGrafter"/>
</dbReference>
<dbReference type="AlphaFoldDB" id="A0A7T4WFD3"/>
<feature type="domain" description="MurNAc-LAA" evidence="4">
    <location>
        <begin position="223"/>
        <end position="379"/>
    </location>
</feature>
<evidence type="ECO:0000313" key="5">
    <source>
        <dbReference type="EMBL" id="QQD73516.1"/>
    </source>
</evidence>
<dbReference type="SUPFAM" id="SSF53187">
    <property type="entry name" value="Zn-dependent exopeptidases"/>
    <property type="match status" value="1"/>
</dbReference>
<accession>A0A7T4WFD3</accession>
<dbReference type="Proteomes" id="UP000595420">
    <property type="component" value="Chromosome"/>
</dbReference>
<dbReference type="Pfam" id="PF01520">
    <property type="entry name" value="Amidase_3"/>
    <property type="match status" value="1"/>
</dbReference>
<evidence type="ECO:0000256" key="3">
    <source>
        <dbReference type="ARBA" id="ARBA00022801"/>
    </source>
</evidence>
<sequence length="443" mass="47635">MVVRKFSERSTRRQFLRQAALGGVLLYGWDVAAAGQLYALRVGSHQQGVRLVFDLDRRLTAAPVIRSVGEVLHIELPGIEHGLGRPAVPTLGPLQGGAEMHEGAAGLVLRLPLREAVRWRSFSLGPDGRAAHRLVLDLMPVAGTAVASPRAHPEGRAGRPIVVCLDPGHGGHDSGAIGAKGTREKDVVLDVGLSLARLIRSTPGMHLVMTRNTDHYVPLMARMHLGLAQRADLFVSIHADAFPERAVRGSTVWALSETGASNAAARWLAKTQNAADPLLGDVQSGVHDPMLNAVLINMTQTAAMNSAVAAADVMIRGLAAVEDLHNAAVQHANFVVLRAPNVPSMLVETAFISNPEEEQRLRDPDFRRLLARTMHDAIVAHFVKAPPADSTWSVTRHVLSKKENLADVALHYGLSVEALRLANNLPRGERQPGEALRVPIMGA</sequence>
<name>A0A7T4WFD3_9PROT</name>
<evidence type="ECO:0000259" key="4">
    <source>
        <dbReference type="SMART" id="SM00646"/>
    </source>
</evidence>
<evidence type="ECO:0000256" key="2">
    <source>
        <dbReference type="ARBA" id="ARBA00011901"/>
    </source>
</evidence>
<dbReference type="PANTHER" id="PTHR30404:SF0">
    <property type="entry name" value="N-ACETYLMURAMOYL-L-ALANINE AMIDASE AMIC"/>
    <property type="match status" value="1"/>
</dbReference>
<comment type="catalytic activity">
    <reaction evidence="1">
        <text>Hydrolyzes the link between N-acetylmuramoyl residues and L-amino acid residues in certain cell-wall glycopeptides.</text>
        <dbReference type="EC" id="3.5.1.28"/>
    </reaction>
</comment>
<dbReference type="InterPro" id="IPR050695">
    <property type="entry name" value="N-acetylmuramoyl_amidase_3"/>
</dbReference>
<dbReference type="PANTHER" id="PTHR30404">
    <property type="entry name" value="N-ACETYLMURAMOYL-L-ALANINE AMIDASE"/>
    <property type="match status" value="1"/>
</dbReference>
<keyword evidence="3" id="KW-0378">Hydrolase</keyword>